<dbReference type="Gene3D" id="3.30.70.2970">
    <property type="entry name" value="Protein of unknown function (DUF541), domain 2"/>
    <property type="match status" value="1"/>
</dbReference>
<dbReference type="InterPro" id="IPR052022">
    <property type="entry name" value="26kDa_periplasmic_antigen"/>
</dbReference>
<dbReference type="Gene3D" id="3.30.110.170">
    <property type="entry name" value="Protein of unknown function (DUF541), domain 1"/>
    <property type="match status" value="1"/>
</dbReference>
<dbReference type="Pfam" id="PF04402">
    <property type="entry name" value="SIMPL"/>
    <property type="match status" value="1"/>
</dbReference>
<reference evidence="1 2" key="1">
    <citation type="submission" date="2024-03" db="EMBL/GenBank/DDBJ databases">
        <title>YIM 134122 draft genome.</title>
        <authorList>
            <person name="Zuo S."/>
            <person name="Xiong L."/>
        </authorList>
    </citation>
    <scope>NUCLEOTIDE SEQUENCE [LARGE SCALE GENOMIC DNA]</scope>
    <source>
        <strain evidence="1 2">YIM 134122</strain>
    </source>
</reference>
<protein>
    <submittedName>
        <fullName evidence="1">SIMPL domain-containing protein</fullName>
    </submittedName>
</protein>
<accession>A0ABU9W0D2</accession>
<dbReference type="PANTHER" id="PTHR34387:SF2">
    <property type="entry name" value="SLR1258 PROTEIN"/>
    <property type="match status" value="1"/>
</dbReference>
<sequence length="222" mass="22483">MTTITVAGEAEIEHAAELGTVHLSVSTEGADRRSVVEEAAGIHSAIVAGVVALHEADSAALTRWASDGVTVSSARPWNQDGRQLPFVHTATAPVTVTFADAGTLSEWLGSVATNDGVVVTGVEWSLTDATREAVTADVRAQAVKAAVRAAATYAAALALTGLKPVAVADPGLLDPGAPQPGFAAGPMGASLRMKGSSPAMDLAPQPITITATVHVRFETGSV</sequence>
<dbReference type="EMBL" id="JBCLVG010000001">
    <property type="protein sequence ID" value="MEN1945463.1"/>
    <property type="molecule type" value="Genomic_DNA"/>
</dbReference>
<evidence type="ECO:0000313" key="2">
    <source>
        <dbReference type="Proteomes" id="UP001425155"/>
    </source>
</evidence>
<dbReference type="RefSeq" id="WP_342111591.1">
    <property type="nucleotide sequence ID" value="NZ_JBCAUN010000001.1"/>
</dbReference>
<name>A0ABU9W0D2_9MICO</name>
<keyword evidence="2" id="KW-1185">Reference proteome</keyword>
<comment type="caution">
    <text evidence="1">The sequence shown here is derived from an EMBL/GenBank/DDBJ whole genome shotgun (WGS) entry which is preliminary data.</text>
</comment>
<dbReference type="PANTHER" id="PTHR34387">
    <property type="entry name" value="SLR1258 PROTEIN"/>
    <property type="match status" value="1"/>
</dbReference>
<evidence type="ECO:0000313" key="1">
    <source>
        <dbReference type="EMBL" id="MEN1945463.1"/>
    </source>
</evidence>
<proteinExistence type="predicted"/>
<organism evidence="1 2">
    <name type="scientific">Leifsonia stereocauli</name>
    <dbReference type="NCBI Taxonomy" id="3134136"/>
    <lineage>
        <taxon>Bacteria</taxon>
        <taxon>Bacillati</taxon>
        <taxon>Actinomycetota</taxon>
        <taxon>Actinomycetes</taxon>
        <taxon>Micrococcales</taxon>
        <taxon>Microbacteriaceae</taxon>
        <taxon>Leifsonia</taxon>
    </lineage>
</organism>
<dbReference type="Proteomes" id="UP001425155">
    <property type="component" value="Unassembled WGS sequence"/>
</dbReference>
<dbReference type="InterPro" id="IPR007497">
    <property type="entry name" value="SIMPL/DUF541"/>
</dbReference>
<gene>
    <name evidence="1" type="ORF">WJX64_02785</name>
</gene>